<protein>
    <submittedName>
        <fullName evidence="1">Uncharacterized protein</fullName>
    </submittedName>
</protein>
<name>A0A969PQX7_9BACI</name>
<gene>
    <name evidence="1" type="ORF">HCN83_14525</name>
</gene>
<proteinExistence type="predicted"/>
<dbReference type="AlphaFoldDB" id="A0A969PQX7"/>
<organism evidence="1 2">
    <name type="scientific">Alkalicoccus luteus</name>
    <dbReference type="NCBI Taxonomy" id="1237094"/>
    <lineage>
        <taxon>Bacteria</taxon>
        <taxon>Bacillati</taxon>
        <taxon>Bacillota</taxon>
        <taxon>Bacilli</taxon>
        <taxon>Bacillales</taxon>
        <taxon>Bacillaceae</taxon>
        <taxon>Alkalicoccus</taxon>
    </lineage>
</organism>
<evidence type="ECO:0000313" key="2">
    <source>
        <dbReference type="Proteomes" id="UP000752012"/>
    </source>
</evidence>
<sequence length="99" mass="12199">MEAHHFDKLQALKGRFVYLNNHYKDLSSKALYQYFQQFYWCYKQSLIERPDLQQERARAYKDWKKLNGKVLFSSRFNWKQKTANTVFCTNPKLYEKIFK</sequence>
<evidence type="ECO:0000313" key="1">
    <source>
        <dbReference type="EMBL" id="NJP38780.1"/>
    </source>
</evidence>
<dbReference type="RefSeq" id="WP_168008599.1">
    <property type="nucleotide sequence ID" value="NZ_JAATHJ010000030.1"/>
</dbReference>
<accession>A0A969PQX7</accession>
<keyword evidence="2" id="KW-1185">Reference proteome</keyword>
<dbReference type="Proteomes" id="UP000752012">
    <property type="component" value="Unassembled WGS sequence"/>
</dbReference>
<dbReference type="EMBL" id="JAATHJ010000030">
    <property type="protein sequence ID" value="NJP38780.1"/>
    <property type="molecule type" value="Genomic_DNA"/>
</dbReference>
<reference evidence="1 2" key="1">
    <citation type="submission" date="2020-03" db="EMBL/GenBank/DDBJ databases">
        <title>Assessment of the enzymatic potential of alkaline-tolerant lipase obtained from Bacillus luteus H11 (technogenic soil) for the bioremediation of saline soils contaminated with petroleum substances.</title>
        <authorList>
            <person name="Kalwasinska A."/>
        </authorList>
    </citation>
    <scope>NUCLEOTIDE SEQUENCE [LARGE SCALE GENOMIC DNA]</scope>
    <source>
        <strain evidence="1 2">H11</strain>
    </source>
</reference>
<comment type="caution">
    <text evidence="1">The sequence shown here is derived from an EMBL/GenBank/DDBJ whole genome shotgun (WGS) entry which is preliminary data.</text>
</comment>